<comment type="similarity">
    <text evidence="2">Belongs to the autoinducer-2 exporter (AI-2E) (TC 2.A.86) family.</text>
</comment>
<evidence type="ECO:0000256" key="1">
    <source>
        <dbReference type="ARBA" id="ARBA00004141"/>
    </source>
</evidence>
<feature type="transmembrane region" description="Helical" evidence="6">
    <location>
        <begin position="20"/>
        <end position="38"/>
    </location>
</feature>
<organism evidence="7 8">
    <name type="scientific">Phyllobacterium endophyticum</name>
    <dbReference type="NCBI Taxonomy" id="1149773"/>
    <lineage>
        <taxon>Bacteria</taxon>
        <taxon>Pseudomonadati</taxon>
        <taxon>Pseudomonadota</taxon>
        <taxon>Alphaproteobacteria</taxon>
        <taxon>Hyphomicrobiales</taxon>
        <taxon>Phyllobacteriaceae</taxon>
        <taxon>Phyllobacterium</taxon>
    </lineage>
</organism>
<dbReference type="PANTHER" id="PTHR21716">
    <property type="entry name" value="TRANSMEMBRANE PROTEIN"/>
    <property type="match status" value="1"/>
</dbReference>
<proteinExistence type="inferred from homology"/>
<comment type="subcellular location">
    <subcellularLocation>
        <location evidence="1">Membrane</location>
        <topology evidence="1">Multi-pass membrane protein</topology>
    </subcellularLocation>
</comment>
<feature type="transmembrane region" description="Helical" evidence="6">
    <location>
        <begin position="130"/>
        <end position="149"/>
    </location>
</feature>
<feature type="transmembrane region" description="Helical" evidence="6">
    <location>
        <begin position="50"/>
        <end position="74"/>
    </location>
</feature>
<evidence type="ECO:0000256" key="4">
    <source>
        <dbReference type="ARBA" id="ARBA00022989"/>
    </source>
</evidence>
<keyword evidence="4 6" id="KW-1133">Transmembrane helix</keyword>
<evidence type="ECO:0000256" key="6">
    <source>
        <dbReference type="SAM" id="Phobius"/>
    </source>
</evidence>
<keyword evidence="3 6" id="KW-0812">Transmembrane</keyword>
<dbReference type="OrthoDB" id="9799225at2"/>
<evidence type="ECO:0000313" key="7">
    <source>
        <dbReference type="EMBL" id="PSH54963.1"/>
    </source>
</evidence>
<keyword evidence="5 6" id="KW-0472">Membrane</keyword>
<dbReference type="PANTHER" id="PTHR21716:SF64">
    <property type="entry name" value="AI-2 TRANSPORT PROTEIN TQSA"/>
    <property type="match status" value="1"/>
</dbReference>
<sequence>MIGYLATGILVLALLRFGQTIFVPLAFALFVIALVAPLQIKLQRWMPQLLSLLMTLSATIFIIIAVGSSVTWGLSRLGQWLFVNARKFQEVYVRWTDWLEEHGFAIAGPLADRFDVTWLVGFTHGLAGRLNSFAGFALLVFVFVMLGLLETEDFGKRLQSPAVQPLGMKMLHANREISKKLRRFMLVRTFASILTGLIVWAFAYFAGLELAAAWGAIAFTLNYIPFLGPFVATVLPTLFAIGQFDSWQMALAVFVGLNLIQFLIGSYLEPLLIGTSLAISPFAVIFSVFFWSFMWGVPGAFIGVPILIAFIVYCESSPGAAWIAVLLSAKSFSSSRGASI</sequence>
<keyword evidence="8" id="KW-1185">Reference proteome</keyword>
<reference evidence="8" key="1">
    <citation type="submission" date="2017-11" db="EMBL/GenBank/DDBJ databases">
        <authorList>
            <person name="Kuznetsova I."/>
            <person name="Sazanova A."/>
            <person name="Chirak E."/>
            <person name="Safronova V."/>
            <person name="Willems A."/>
        </authorList>
    </citation>
    <scope>NUCLEOTIDE SEQUENCE [LARGE SCALE GENOMIC DNA]</scope>
    <source>
        <strain evidence="8">PEPV15</strain>
    </source>
</reference>
<dbReference type="Pfam" id="PF01594">
    <property type="entry name" value="AI-2E_transport"/>
    <property type="match status" value="1"/>
</dbReference>
<protein>
    <submittedName>
        <fullName evidence="7">AI-2E family transporter</fullName>
    </submittedName>
</protein>
<name>A0A2P7AL92_9HYPH</name>
<evidence type="ECO:0000256" key="3">
    <source>
        <dbReference type="ARBA" id="ARBA00022692"/>
    </source>
</evidence>
<evidence type="ECO:0000256" key="5">
    <source>
        <dbReference type="ARBA" id="ARBA00023136"/>
    </source>
</evidence>
<dbReference type="GO" id="GO:0055085">
    <property type="term" value="P:transmembrane transport"/>
    <property type="evidence" value="ECO:0007669"/>
    <property type="project" value="TreeGrafter"/>
</dbReference>
<evidence type="ECO:0000313" key="8">
    <source>
        <dbReference type="Proteomes" id="UP000241158"/>
    </source>
</evidence>
<dbReference type="AlphaFoldDB" id="A0A2P7AL92"/>
<dbReference type="Proteomes" id="UP000241158">
    <property type="component" value="Unassembled WGS sequence"/>
</dbReference>
<dbReference type="GO" id="GO:0016020">
    <property type="term" value="C:membrane"/>
    <property type="evidence" value="ECO:0007669"/>
    <property type="project" value="UniProtKB-SubCell"/>
</dbReference>
<gene>
    <name evidence="7" type="ORF">CU100_25435</name>
</gene>
<comment type="caution">
    <text evidence="7">The sequence shown here is derived from an EMBL/GenBank/DDBJ whole genome shotgun (WGS) entry which is preliminary data.</text>
</comment>
<dbReference type="InterPro" id="IPR002549">
    <property type="entry name" value="AI-2E-like"/>
</dbReference>
<feature type="transmembrane region" description="Helical" evidence="6">
    <location>
        <begin position="212"/>
        <end position="235"/>
    </location>
</feature>
<feature type="transmembrane region" description="Helical" evidence="6">
    <location>
        <begin position="247"/>
        <end position="265"/>
    </location>
</feature>
<dbReference type="EMBL" id="PGGN01000007">
    <property type="protein sequence ID" value="PSH54963.1"/>
    <property type="molecule type" value="Genomic_DNA"/>
</dbReference>
<evidence type="ECO:0000256" key="2">
    <source>
        <dbReference type="ARBA" id="ARBA00009773"/>
    </source>
</evidence>
<feature type="transmembrane region" description="Helical" evidence="6">
    <location>
        <begin position="185"/>
        <end position="206"/>
    </location>
</feature>
<accession>A0A2P7AL92</accession>